<dbReference type="Pfam" id="PF00403">
    <property type="entry name" value="HMA"/>
    <property type="match status" value="1"/>
</dbReference>
<dbReference type="NCBIfam" id="TIGR01525">
    <property type="entry name" value="ATPase-IB_hvy"/>
    <property type="match status" value="1"/>
</dbReference>
<dbReference type="GO" id="GO:0005507">
    <property type="term" value="F:copper ion binding"/>
    <property type="evidence" value="ECO:0007669"/>
    <property type="project" value="TreeGrafter"/>
</dbReference>
<keyword evidence="15 17" id="KW-0472">Membrane</keyword>
<dbReference type="InterPro" id="IPR044492">
    <property type="entry name" value="P_typ_ATPase_HD_dom"/>
</dbReference>
<keyword evidence="14" id="KW-0406">Ion transport</keyword>
<dbReference type="InterPro" id="IPR036412">
    <property type="entry name" value="HAD-like_sf"/>
</dbReference>
<name>A0A919YIS2_9BACL</name>
<dbReference type="Gene3D" id="3.30.70.100">
    <property type="match status" value="1"/>
</dbReference>
<dbReference type="PANTHER" id="PTHR43520:SF8">
    <property type="entry name" value="P-TYPE CU(+) TRANSPORTER"/>
    <property type="match status" value="1"/>
</dbReference>
<keyword evidence="9" id="KW-0187">Copper transport</keyword>
<dbReference type="PROSITE" id="PS01229">
    <property type="entry name" value="COF_2"/>
    <property type="match status" value="1"/>
</dbReference>
<dbReference type="SUPFAM" id="SSF81653">
    <property type="entry name" value="Calcium ATPase, transduction domain A"/>
    <property type="match status" value="1"/>
</dbReference>
<keyword evidence="5" id="KW-0597">Phosphoprotein</keyword>
<feature type="transmembrane region" description="Helical" evidence="17">
    <location>
        <begin position="131"/>
        <end position="153"/>
    </location>
</feature>
<dbReference type="NCBIfam" id="TIGR01511">
    <property type="entry name" value="ATPase-IB1_Cu"/>
    <property type="match status" value="1"/>
</dbReference>
<dbReference type="EMBL" id="BOSE01000001">
    <property type="protein sequence ID" value="GIP14653.1"/>
    <property type="molecule type" value="Genomic_DNA"/>
</dbReference>
<evidence type="ECO:0000256" key="10">
    <source>
        <dbReference type="ARBA" id="ARBA00022840"/>
    </source>
</evidence>
<evidence type="ECO:0000256" key="7">
    <source>
        <dbReference type="ARBA" id="ARBA00022723"/>
    </source>
</evidence>
<evidence type="ECO:0000256" key="3">
    <source>
        <dbReference type="ARBA" id="ARBA00012517"/>
    </source>
</evidence>
<dbReference type="RefSeq" id="WP_213512865.1">
    <property type="nucleotide sequence ID" value="NZ_BOSE01000001.1"/>
</dbReference>
<evidence type="ECO:0000259" key="18">
    <source>
        <dbReference type="PROSITE" id="PS50846"/>
    </source>
</evidence>
<dbReference type="NCBIfam" id="TIGR01494">
    <property type="entry name" value="ATPase_P-type"/>
    <property type="match status" value="1"/>
</dbReference>
<evidence type="ECO:0000256" key="17">
    <source>
        <dbReference type="RuleBase" id="RU362081"/>
    </source>
</evidence>
<dbReference type="PANTHER" id="PTHR43520">
    <property type="entry name" value="ATP7, ISOFORM B"/>
    <property type="match status" value="1"/>
</dbReference>
<feature type="transmembrane region" description="Helical" evidence="17">
    <location>
        <begin position="356"/>
        <end position="378"/>
    </location>
</feature>
<proteinExistence type="inferred from homology"/>
<keyword evidence="10 17" id="KW-0067">ATP-binding</keyword>
<gene>
    <name evidence="19" type="ORF">J40TS1_02950</name>
</gene>
<evidence type="ECO:0000256" key="12">
    <source>
        <dbReference type="ARBA" id="ARBA00022989"/>
    </source>
</evidence>
<dbReference type="Gene3D" id="2.70.150.10">
    <property type="entry name" value="Calcium-transporting ATPase, cytoplasmic transduction domain A"/>
    <property type="match status" value="1"/>
</dbReference>
<dbReference type="EC" id="7.2.2.8" evidence="3"/>
<keyword evidence="6 17" id="KW-0812">Transmembrane</keyword>
<dbReference type="PROSITE" id="PS01047">
    <property type="entry name" value="HMA_1"/>
    <property type="match status" value="1"/>
</dbReference>
<feature type="transmembrane region" description="Helical" evidence="17">
    <location>
        <begin position="98"/>
        <end position="119"/>
    </location>
</feature>
<dbReference type="InterPro" id="IPR036163">
    <property type="entry name" value="HMA_dom_sf"/>
</dbReference>
<dbReference type="SUPFAM" id="SSF55008">
    <property type="entry name" value="HMA, heavy metal-associated domain"/>
    <property type="match status" value="1"/>
</dbReference>
<dbReference type="GO" id="GO:0012505">
    <property type="term" value="C:endomembrane system"/>
    <property type="evidence" value="ECO:0007669"/>
    <property type="project" value="UniProtKB-SubCell"/>
</dbReference>
<organism evidence="19 20">
    <name type="scientific">Paenibacillus montaniterrae</name>
    <dbReference type="NCBI Taxonomy" id="429341"/>
    <lineage>
        <taxon>Bacteria</taxon>
        <taxon>Bacillati</taxon>
        <taxon>Bacillota</taxon>
        <taxon>Bacilli</taxon>
        <taxon>Bacillales</taxon>
        <taxon>Paenibacillaceae</taxon>
        <taxon>Paenibacillus</taxon>
    </lineage>
</organism>
<keyword evidence="12 17" id="KW-1133">Transmembrane helix</keyword>
<dbReference type="Pfam" id="PF00122">
    <property type="entry name" value="E1-E2_ATPase"/>
    <property type="match status" value="1"/>
</dbReference>
<comment type="subcellular location">
    <subcellularLocation>
        <location evidence="17">Cell membrane</location>
    </subcellularLocation>
    <subcellularLocation>
        <location evidence="1">Endomembrane system</location>
        <topology evidence="1">Multi-pass membrane protein</topology>
    </subcellularLocation>
</comment>
<dbReference type="SUPFAM" id="SSF81665">
    <property type="entry name" value="Calcium ATPase, transmembrane domain M"/>
    <property type="match status" value="1"/>
</dbReference>
<dbReference type="GO" id="GO:0005886">
    <property type="term" value="C:plasma membrane"/>
    <property type="evidence" value="ECO:0007669"/>
    <property type="project" value="UniProtKB-SubCell"/>
</dbReference>
<evidence type="ECO:0000313" key="20">
    <source>
        <dbReference type="Proteomes" id="UP000683139"/>
    </source>
</evidence>
<feature type="transmembrane region" description="Helical" evidence="17">
    <location>
        <begin position="698"/>
        <end position="717"/>
    </location>
</feature>
<dbReference type="CDD" id="cd00371">
    <property type="entry name" value="HMA"/>
    <property type="match status" value="1"/>
</dbReference>
<dbReference type="Proteomes" id="UP000683139">
    <property type="component" value="Unassembled WGS sequence"/>
</dbReference>
<dbReference type="GO" id="GO:0140581">
    <property type="term" value="F:P-type monovalent copper transporter activity"/>
    <property type="evidence" value="ECO:0007669"/>
    <property type="project" value="UniProtKB-EC"/>
</dbReference>
<dbReference type="SUPFAM" id="SSF56784">
    <property type="entry name" value="HAD-like"/>
    <property type="match status" value="1"/>
</dbReference>
<dbReference type="SFLD" id="SFLDG00002">
    <property type="entry name" value="C1.7:_P-type_atpase_like"/>
    <property type="match status" value="1"/>
</dbReference>
<feature type="transmembrane region" description="Helical" evidence="17">
    <location>
        <begin position="384"/>
        <end position="411"/>
    </location>
</feature>
<comment type="caution">
    <text evidence="19">The sequence shown here is derived from an EMBL/GenBank/DDBJ whole genome shotgun (WGS) entry which is preliminary data.</text>
</comment>
<dbReference type="InterPro" id="IPR017969">
    <property type="entry name" value="Heavy-metal-associated_CS"/>
</dbReference>
<dbReference type="InterPro" id="IPR023298">
    <property type="entry name" value="ATPase_P-typ_TM_dom_sf"/>
</dbReference>
<reference evidence="19" key="1">
    <citation type="submission" date="2021-03" db="EMBL/GenBank/DDBJ databases">
        <title>Antimicrobial resistance genes in bacteria isolated from Japanese honey, and their potential for conferring macrolide and lincosamide resistance in the American foulbrood pathogen Paenibacillus larvae.</title>
        <authorList>
            <person name="Okamoto M."/>
            <person name="Kumagai M."/>
            <person name="Kanamori H."/>
            <person name="Takamatsu D."/>
        </authorList>
    </citation>
    <scope>NUCLEOTIDE SEQUENCE</scope>
    <source>
        <strain evidence="19">J40TS1</strain>
    </source>
</reference>
<evidence type="ECO:0000313" key="19">
    <source>
        <dbReference type="EMBL" id="GIP14653.1"/>
    </source>
</evidence>
<evidence type="ECO:0000256" key="16">
    <source>
        <dbReference type="ARBA" id="ARBA00049289"/>
    </source>
</evidence>
<evidence type="ECO:0000256" key="15">
    <source>
        <dbReference type="ARBA" id="ARBA00023136"/>
    </source>
</evidence>
<keyword evidence="4" id="KW-0813">Transport</keyword>
<dbReference type="PRINTS" id="PR00119">
    <property type="entry name" value="CATATPASE"/>
</dbReference>
<dbReference type="InterPro" id="IPR001757">
    <property type="entry name" value="P_typ_ATPase"/>
</dbReference>
<dbReference type="PROSITE" id="PS00154">
    <property type="entry name" value="ATPASE_E1_E2"/>
    <property type="match status" value="1"/>
</dbReference>
<evidence type="ECO:0000256" key="6">
    <source>
        <dbReference type="ARBA" id="ARBA00022692"/>
    </source>
</evidence>
<keyword evidence="8 17" id="KW-0547">Nucleotide-binding</keyword>
<evidence type="ECO:0000256" key="2">
    <source>
        <dbReference type="ARBA" id="ARBA00006024"/>
    </source>
</evidence>
<dbReference type="Gene3D" id="1.20.1110.10">
    <property type="entry name" value="Calcium-transporting ATPase, transmembrane domain"/>
    <property type="match status" value="1"/>
</dbReference>
<evidence type="ECO:0000256" key="1">
    <source>
        <dbReference type="ARBA" id="ARBA00004127"/>
    </source>
</evidence>
<dbReference type="Gene3D" id="3.40.1110.10">
    <property type="entry name" value="Calcium-transporting ATPase, cytoplasmic domain N"/>
    <property type="match status" value="1"/>
</dbReference>
<keyword evidence="17" id="KW-1003">Cell membrane</keyword>
<dbReference type="AlphaFoldDB" id="A0A919YIS2"/>
<feature type="transmembrane region" description="Helical" evidence="17">
    <location>
        <begin position="165"/>
        <end position="183"/>
    </location>
</feature>
<evidence type="ECO:0000256" key="5">
    <source>
        <dbReference type="ARBA" id="ARBA00022553"/>
    </source>
</evidence>
<dbReference type="InterPro" id="IPR008250">
    <property type="entry name" value="ATPase_P-typ_transduc_dom_A_sf"/>
</dbReference>
<dbReference type="SFLD" id="SFLDF00027">
    <property type="entry name" value="p-type_atpase"/>
    <property type="match status" value="1"/>
</dbReference>
<dbReference type="InterPro" id="IPR027256">
    <property type="entry name" value="P-typ_ATPase_IB"/>
</dbReference>
<evidence type="ECO:0000256" key="9">
    <source>
        <dbReference type="ARBA" id="ARBA00022796"/>
    </source>
</evidence>
<dbReference type="GO" id="GO:0055070">
    <property type="term" value="P:copper ion homeostasis"/>
    <property type="evidence" value="ECO:0007669"/>
    <property type="project" value="TreeGrafter"/>
</dbReference>
<keyword evidence="13" id="KW-0186">Copper</keyword>
<dbReference type="PROSITE" id="PS50846">
    <property type="entry name" value="HMA_2"/>
    <property type="match status" value="1"/>
</dbReference>
<sequence length="755" mass="82977">MQKQKQDAENDDELVLSVLGMSCSACATRIERSLSKLEQVEHVAVSYPMRTAWIKGEASKLDIASIIAKINALGFKAHPYSSTLEDMKQEKRQLRKRLLWAIAFTVPLLCSMAEHIPLLHPLLSLLPQWIFAPWLQLILATCVQFFVGIPFYISAYHAVREKLANMDVLVVIGTTAAYLYSHYEVFANGLDGLLRYGSFDQPRLYFETSAVVITVVLLGKYIELTASLRLQEQHEPFAELNIQEVLVERDGIRFPLRVEFVKAGDLVHQHEGELIGVDGVVKQGGAYVDEALLTGEQQFIYKTKGDRVWAGTHLTQGTLLIETTAAGKETMLNRIRELVKQGQRSKTSIQRQVDAVVRWFVPLIVLLALATGAAWLLLGGERSHAVLSALAVMLVACPCALGLAAPISLAITSSRLVKHGVIVKDAAVIERLHHVDEIMFDKTGTLTEGKLSVSFVHSFFVAKQKMIAYAAALEQYAQHPIAQAIRSYSEELAVEAHAVEHAEHRLGYGVIGTIGRHRFIVGNDRMLMAEHKLLPPYVQLLAEQRKQQGETLVYIYMDDRCIGLVSLHDRIKSSSAPAISALQRMNIAVSMATGDHVGTANRVGRQVGIASMHADLLPQQKLELVKQKLAGKKVVAMVGDGWNDAPALASAPVGIAMSNSTEAALHAGHMTLLYSQLTSIPLSIAMSKLTVANIKQNLGFALVYNCLMLPFAALGMLKPWMAGIAMSLSSLCVVMNALLLHVRLNKVEVSMNDAQ</sequence>
<dbReference type="InterPro" id="IPR023214">
    <property type="entry name" value="HAD_sf"/>
</dbReference>
<protein>
    <recommendedName>
        <fullName evidence="3">P-type Cu(+) transporter</fullName>
        <ecNumber evidence="3">7.2.2.8</ecNumber>
    </recommendedName>
</protein>
<dbReference type="InterPro" id="IPR018303">
    <property type="entry name" value="ATPase_P-typ_P_site"/>
</dbReference>
<feature type="transmembrane region" description="Helical" evidence="17">
    <location>
        <begin position="203"/>
        <end position="222"/>
    </location>
</feature>
<keyword evidence="11" id="KW-1278">Translocase</keyword>
<feature type="transmembrane region" description="Helical" evidence="17">
    <location>
        <begin position="723"/>
        <end position="742"/>
    </location>
</feature>
<evidence type="ECO:0000256" key="8">
    <source>
        <dbReference type="ARBA" id="ARBA00022741"/>
    </source>
</evidence>
<dbReference type="GO" id="GO:0005524">
    <property type="term" value="F:ATP binding"/>
    <property type="evidence" value="ECO:0007669"/>
    <property type="project" value="UniProtKB-UniRule"/>
</dbReference>
<dbReference type="GO" id="GO:0016887">
    <property type="term" value="F:ATP hydrolysis activity"/>
    <property type="evidence" value="ECO:0007669"/>
    <property type="project" value="InterPro"/>
</dbReference>
<evidence type="ECO:0000256" key="13">
    <source>
        <dbReference type="ARBA" id="ARBA00023008"/>
    </source>
</evidence>
<keyword evidence="7 17" id="KW-0479">Metal-binding</keyword>
<evidence type="ECO:0000256" key="11">
    <source>
        <dbReference type="ARBA" id="ARBA00022967"/>
    </source>
</evidence>
<evidence type="ECO:0000256" key="14">
    <source>
        <dbReference type="ARBA" id="ARBA00023065"/>
    </source>
</evidence>
<accession>A0A919YIS2</accession>
<dbReference type="GO" id="GO:0043682">
    <property type="term" value="F:P-type divalent copper transporter activity"/>
    <property type="evidence" value="ECO:0007669"/>
    <property type="project" value="TreeGrafter"/>
</dbReference>
<dbReference type="PRINTS" id="PR00943">
    <property type="entry name" value="CUATPASE"/>
</dbReference>
<comment type="similarity">
    <text evidence="2 17">Belongs to the cation transport ATPase (P-type) (TC 3.A.3) family. Type IB subfamily.</text>
</comment>
<evidence type="ECO:0000256" key="4">
    <source>
        <dbReference type="ARBA" id="ARBA00022448"/>
    </source>
</evidence>
<dbReference type="InterPro" id="IPR006121">
    <property type="entry name" value="HMA_dom"/>
</dbReference>
<keyword evidence="20" id="KW-1185">Reference proteome</keyword>
<feature type="domain" description="HMA" evidence="18">
    <location>
        <begin position="12"/>
        <end position="78"/>
    </location>
</feature>
<dbReference type="InterPro" id="IPR023299">
    <property type="entry name" value="ATPase_P-typ_cyto_dom_N"/>
</dbReference>
<dbReference type="Gene3D" id="3.40.50.1000">
    <property type="entry name" value="HAD superfamily/HAD-like"/>
    <property type="match status" value="1"/>
</dbReference>
<dbReference type="InterPro" id="IPR059000">
    <property type="entry name" value="ATPase_P-type_domA"/>
</dbReference>
<dbReference type="SFLD" id="SFLDS00003">
    <property type="entry name" value="Haloacid_Dehalogenase"/>
    <property type="match status" value="1"/>
</dbReference>
<comment type="catalytic activity">
    <reaction evidence="16">
        <text>Cu(+)(in) + ATP + H2O = Cu(+)(out) + ADP + phosphate + H(+)</text>
        <dbReference type="Rhea" id="RHEA:25792"/>
        <dbReference type="ChEBI" id="CHEBI:15377"/>
        <dbReference type="ChEBI" id="CHEBI:15378"/>
        <dbReference type="ChEBI" id="CHEBI:30616"/>
        <dbReference type="ChEBI" id="CHEBI:43474"/>
        <dbReference type="ChEBI" id="CHEBI:49552"/>
        <dbReference type="ChEBI" id="CHEBI:456216"/>
        <dbReference type="EC" id="7.2.2.8"/>
    </reaction>
</comment>
<dbReference type="Pfam" id="PF00702">
    <property type="entry name" value="Hydrolase"/>
    <property type="match status" value="1"/>
</dbReference>